<protein>
    <submittedName>
        <fullName evidence="1">Uncharacterized protein</fullName>
    </submittedName>
</protein>
<sequence length="177" mass="19432">MSSSPPTVIALAITLVVFLSSCSSQQDKALQQAADRLKPCEKVSALLDSYATGFEALKGRSLSERFVGVFAARIHAVGQDCQVWQLSDNTTYMCGRSAPNREVAMEWYQNSLDALAQCLSGWSGSEPEGGDSDGQKILWSHPDTTAVIAMQAVPVTRNLRGGRWSLYYYIGNQPEWY</sequence>
<dbReference type="EMBL" id="QRHA01000014">
    <property type="protein sequence ID" value="RDV24112.1"/>
    <property type="molecule type" value="Genomic_DNA"/>
</dbReference>
<reference evidence="2" key="1">
    <citation type="submission" date="2018-08" db="EMBL/GenBank/DDBJ databases">
        <authorList>
            <person name="Zhang J."/>
            <person name="Du Z.-J."/>
        </authorList>
    </citation>
    <scope>NUCLEOTIDE SEQUENCE [LARGE SCALE GENOMIC DNA]</scope>
    <source>
        <strain evidence="2">KCTC 52655</strain>
    </source>
</reference>
<evidence type="ECO:0000313" key="1">
    <source>
        <dbReference type="EMBL" id="RDV24112.1"/>
    </source>
</evidence>
<dbReference type="Proteomes" id="UP000256561">
    <property type="component" value="Unassembled WGS sequence"/>
</dbReference>
<gene>
    <name evidence="1" type="ORF">DXV75_15600</name>
</gene>
<name>A0A3D8M4P3_9ALTE</name>
<accession>A0A3D8M4P3</accession>
<dbReference type="OrthoDB" id="6313790at2"/>
<dbReference type="RefSeq" id="WP_115594361.1">
    <property type="nucleotide sequence ID" value="NZ_QRHA01000014.1"/>
</dbReference>
<keyword evidence="2" id="KW-1185">Reference proteome</keyword>
<dbReference type="AlphaFoldDB" id="A0A3D8M4P3"/>
<comment type="caution">
    <text evidence="1">The sequence shown here is derived from an EMBL/GenBank/DDBJ whole genome shotgun (WGS) entry which is preliminary data.</text>
</comment>
<organism evidence="1 2">
    <name type="scientific">Alteromonas aestuariivivens</name>
    <dbReference type="NCBI Taxonomy" id="1938339"/>
    <lineage>
        <taxon>Bacteria</taxon>
        <taxon>Pseudomonadati</taxon>
        <taxon>Pseudomonadota</taxon>
        <taxon>Gammaproteobacteria</taxon>
        <taxon>Alteromonadales</taxon>
        <taxon>Alteromonadaceae</taxon>
        <taxon>Alteromonas/Salinimonas group</taxon>
        <taxon>Alteromonas</taxon>
    </lineage>
</organism>
<evidence type="ECO:0000313" key="2">
    <source>
        <dbReference type="Proteomes" id="UP000256561"/>
    </source>
</evidence>
<proteinExistence type="predicted"/>